<dbReference type="InterPro" id="IPR043502">
    <property type="entry name" value="DNA/RNA_pol_sf"/>
</dbReference>
<dbReference type="WBParaSite" id="SPAL_0000401900.1">
    <property type="protein sequence ID" value="SPAL_0000401900.1"/>
    <property type="gene ID" value="SPAL_0000401900"/>
</dbReference>
<evidence type="ECO:0000313" key="2">
    <source>
        <dbReference type="Proteomes" id="UP000046392"/>
    </source>
</evidence>
<dbReference type="AlphaFoldDB" id="A0A0N5BDD3"/>
<dbReference type="InterPro" id="IPR000477">
    <property type="entry name" value="RT_dom"/>
</dbReference>
<dbReference type="Pfam" id="PF00078">
    <property type="entry name" value="RVT_1"/>
    <property type="match status" value="1"/>
</dbReference>
<protein>
    <submittedName>
        <fullName evidence="3">Reverse transcriptase domain-containing protein</fullName>
    </submittedName>
</protein>
<feature type="domain" description="Reverse transcriptase" evidence="1">
    <location>
        <begin position="292"/>
        <end position="378"/>
    </location>
</feature>
<proteinExistence type="predicted"/>
<dbReference type="CDD" id="cd01650">
    <property type="entry name" value="RT_nLTR_like"/>
    <property type="match status" value="1"/>
</dbReference>
<name>A0A0N5BDD3_STREA</name>
<sequence>MFNPTFSDHKLLLGSIKNKVSKCIKLNKKKFYLQKKWRPEHEDIIEQLAASSFKEWKKCADSQEFDIDKDYVNFTKIILKIHRKAMEMTPKISYYSSKTLDMFASRKQLINELKLERKSNNSVKDISVLLLELSILKKSLRIQTSLDLETHRNKVIMNALEKRQSIKKARKQLMTRREVYEISTNDGISFYNKLYNMNDNDAKMAKAALSNFKYLDNNKDEVLPFLEDEVSRTLLSMGRFKMVGPDKMCSDVLRFCGRILIQILTDRFNFYVKNCLTPKEWKKSIILLLHKKGSKSDISNFRPLSLTSHVYKIFSSLILSRMQNRLQKEIGPYQYGFRKNRSTCDAILVVENILAKAYEYQWEIGVAFLDYTKAFDTIIPQK</sequence>
<keyword evidence="2" id="KW-1185">Reference proteome</keyword>
<dbReference type="STRING" id="174720.A0A0N5BDD3"/>
<evidence type="ECO:0000313" key="3">
    <source>
        <dbReference type="WBParaSite" id="SPAL_0000401900.1"/>
    </source>
</evidence>
<evidence type="ECO:0000259" key="1">
    <source>
        <dbReference type="Pfam" id="PF00078"/>
    </source>
</evidence>
<reference evidence="3" key="1">
    <citation type="submission" date="2017-02" db="UniProtKB">
        <authorList>
            <consortium name="WormBaseParasite"/>
        </authorList>
    </citation>
    <scope>IDENTIFICATION</scope>
</reference>
<organism evidence="2 3">
    <name type="scientific">Strongyloides papillosus</name>
    <name type="common">Intestinal threadworm</name>
    <dbReference type="NCBI Taxonomy" id="174720"/>
    <lineage>
        <taxon>Eukaryota</taxon>
        <taxon>Metazoa</taxon>
        <taxon>Ecdysozoa</taxon>
        <taxon>Nematoda</taxon>
        <taxon>Chromadorea</taxon>
        <taxon>Rhabditida</taxon>
        <taxon>Tylenchina</taxon>
        <taxon>Panagrolaimomorpha</taxon>
        <taxon>Strongyloidoidea</taxon>
        <taxon>Strongyloididae</taxon>
        <taxon>Strongyloides</taxon>
    </lineage>
</organism>
<accession>A0A0N5BDD3</accession>
<dbReference type="SUPFAM" id="SSF56672">
    <property type="entry name" value="DNA/RNA polymerases"/>
    <property type="match status" value="1"/>
</dbReference>
<dbReference type="PANTHER" id="PTHR19446">
    <property type="entry name" value="REVERSE TRANSCRIPTASES"/>
    <property type="match status" value="1"/>
</dbReference>
<dbReference type="Proteomes" id="UP000046392">
    <property type="component" value="Unplaced"/>
</dbReference>